<feature type="transmembrane region" description="Helical" evidence="1">
    <location>
        <begin position="104"/>
        <end position="123"/>
    </location>
</feature>
<evidence type="ECO:0000313" key="3">
    <source>
        <dbReference type="Proteomes" id="UP000228503"/>
    </source>
</evidence>
<feature type="transmembrane region" description="Helical" evidence="1">
    <location>
        <begin position="287"/>
        <end position="308"/>
    </location>
</feature>
<feature type="transmembrane region" description="Helical" evidence="1">
    <location>
        <begin position="320"/>
        <end position="338"/>
    </location>
</feature>
<dbReference type="Proteomes" id="UP000228503">
    <property type="component" value="Unassembled WGS sequence"/>
</dbReference>
<feature type="transmembrane region" description="Helical" evidence="1">
    <location>
        <begin position="180"/>
        <end position="207"/>
    </location>
</feature>
<comment type="caution">
    <text evidence="2">The sequence shown here is derived from an EMBL/GenBank/DDBJ whole genome shotgun (WGS) entry which is preliminary data.</text>
</comment>
<reference evidence="3" key="1">
    <citation type="submission" date="2017-09" db="EMBL/GenBank/DDBJ databases">
        <title>Depth-based differentiation of microbial function through sediment-hosted aquifers and enrichment of novel symbionts in the deep terrestrial subsurface.</title>
        <authorList>
            <person name="Probst A.J."/>
            <person name="Ladd B."/>
            <person name="Jarett J.K."/>
            <person name="Geller-Mcgrath D.E."/>
            <person name="Sieber C.M.K."/>
            <person name="Emerson J.B."/>
            <person name="Anantharaman K."/>
            <person name="Thomas B.C."/>
            <person name="Malmstrom R."/>
            <person name="Stieglmeier M."/>
            <person name="Klingl A."/>
            <person name="Woyke T."/>
            <person name="Ryan C.M."/>
            <person name="Banfield J.F."/>
        </authorList>
    </citation>
    <scope>NUCLEOTIDE SEQUENCE [LARGE SCALE GENOMIC DNA]</scope>
</reference>
<feature type="transmembrane region" description="Helical" evidence="1">
    <location>
        <begin position="227"/>
        <end position="251"/>
    </location>
</feature>
<proteinExistence type="predicted"/>
<sequence length="515" mass="60249">MLLKKLQWAYLNIFKTRLLLFLFLLVYFATTFLSYKDFGLTMDEFFVYTRGEYFYHKVVGNDKYLQKGFVIKEYGNENLLYYNSTYSALLYALNDSQSYENYHLYNMIFASLSFVVMYEFVLFCFKNDKIALLGPVFLFLTPRFLGHIPANPKDIPFATVFMVALFLIYIHRKLPNNLKILLLGAAIGLATSLRLIGLSLIFVYFFYTLYIQGFDLFKNSLKKSGEFIFEMILISMLSFMVLMASIPYIGADPVNHTLELLQVNKIFPWYGTILFFGSVFNESTIPLSYLPIWLLISTPIFILILSIMSFMHKRDQKQRLLHMLILISIGIQILMYVLLKPVIYNGVRHYLFLLPQLVILSVIGLQLILKKYPKFKLIIVSAVLINTSLILFFYVKNYPYLYPYFNDGVQMVPGLEQQFDQEYWAASDKEALIWLKDTLTEKSDAPKIYMCSKSMSLNYYFPDAIDMNHDISQADYIICYNQPELKEIKKSIDGDVIFSVERMGRVYNTIYKPTR</sequence>
<feature type="transmembrane region" description="Helical" evidence="1">
    <location>
        <begin position="130"/>
        <end position="149"/>
    </location>
</feature>
<protein>
    <recommendedName>
        <fullName evidence="4">Glycosyltransferase RgtA/B/C/D-like domain-containing protein</fullName>
    </recommendedName>
</protein>
<feature type="transmembrane region" description="Helical" evidence="1">
    <location>
        <begin position="375"/>
        <end position="395"/>
    </location>
</feature>
<keyword evidence="1" id="KW-1133">Transmembrane helix</keyword>
<name>A0A2M7TYK9_9BACT</name>
<organism evidence="2 3">
    <name type="scientific">Candidatus Roizmanbacteria bacterium CG_4_10_14_0_2_um_filter_39_13</name>
    <dbReference type="NCBI Taxonomy" id="1974825"/>
    <lineage>
        <taxon>Bacteria</taxon>
        <taxon>Candidatus Roizmaniibacteriota</taxon>
    </lineage>
</organism>
<gene>
    <name evidence="2" type="ORF">COY16_03170</name>
</gene>
<feature type="transmembrane region" description="Helical" evidence="1">
    <location>
        <begin position="350"/>
        <end position="368"/>
    </location>
</feature>
<feature type="transmembrane region" description="Helical" evidence="1">
    <location>
        <begin position="263"/>
        <end position="281"/>
    </location>
</feature>
<dbReference type="AlphaFoldDB" id="A0A2M7TYK9"/>
<keyword evidence="1" id="KW-0812">Transmembrane</keyword>
<accession>A0A2M7TYK9</accession>
<evidence type="ECO:0000313" key="2">
    <source>
        <dbReference type="EMBL" id="PIZ62918.1"/>
    </source>
</evidence>
<evidence type="ECO:0008006" key="4">
    <source>
        <dbReference type="Google" id="ProtNLM"/>
    </source>
</evidence>
<evidence type="ECO:0000256" key="1">
    <source>
        <dbReference type="SAM" id="Phobius"/>
    </source>
</evidence>
<feature type="transmembrane region" description="Helical" evidence="1">
    <location>
        <begin position="155"/>
        <end position="171"/>
    </location>
</feature>
<keyword evidence="1" id="KW-0472">Membrane</keyword>
<dbReference type="EMBL" id="PFOB01000040">
    <property type="protein sequence ID" value="PIZ62918.1"/>
    <property type="molecule type" value="Genomic_DNA"/>
</dbReference>